<feature type="domain" description="DUF6598" evidence="1">
    <location>
        <begin position="63"/>
        <end position="115"/>
    </location>
</feature>
<dbReference type="PANTHER" id="PTHR33065:SF177">
    <property type="entry name" value="OS08G0141000 PROTEIN"/>
    <property type="match status" value="1"/>
</dbReference>
<keyword evidence="3" id="KW-1185">Reference proteome</keyword>
<gene>
    <name evidence="2" type="ORF">PVAP13_2NG542200</name>
</gene>
<comment type="caution">
    <text evidence="2">The sequence shown here is derived from an EMBL/GenBank/DDBJ whole genome shotgun (WGS) entry which is preliminary data.</text>
</comment>
<evidence type="ECO:0000313" key="3">
    <source>
        <dbReference type="Proteomes" id="UP000823388"/>
    </source>
</evidence>
<dbReference type="Pfam" id="PF20241">
    <property type="entry name" value="DUF6598"/>
    <property type="match status" value="1"/>
</dbReference>
<dbReference type="EMBL" id="CM029040">
    <property type="protein sequence ID" value="KAG2637594.1"/>
    <property type="molecule type" value="Genomic_DNA"/>
</dbReference>
<evidence type="ECO:0000259" key="1">
    <source>
        <dbReference type="Pfam" id="PF20241"/>
    </source>
</evidence>
<dbReference type="Proteomes" id="UP000823388">
    <property type="component" value="Chromosome 2N"/>
</dbReference>
<organism evidence="2 3">
    <name type="scientific">Panicum virgatum</name>
    <name type="common">Blackwell switchgrass</name>
    <dbReference type="NCBI Taxonomy" id="38727"/>
    <lineage>
        <taxon>Eukaryota</taxon>
        <taxon>Viridiplantae</taxon>
        <taxon>Streptophyta</taxon>
        <taxon>Embryophyta</taxon>
        <taxon>Tracheophyta</taxon>
        <taxon>Spermatophyta</taxon>
        <taxon>Magnoliopsida</taxon>
        <taxon>Liliopsida</taxon>
        <taxon>Poales</taxon>
        <taxon>Poaceae</taxon>
        <taxon>PACMAD clade</taxon>
        <taxon>Panicoideae</taxon>
        <taxon>Panicodae</taxon>
        <taxon>Paniceae</taxon>
        <taxon>Panicinae</taxon>
        <taxon>Panicum</taxon>
        <taxon>Panicum sect. Hiantes</taxon>
    </lineage>
</organism>
<sequence>MEQFFKRSFRTSIPSKLKSFTLAGLLELNGSDLLVHSESTTKIPPMRFTDRPAPPNIAYPCETLQIYSVKIAGIRGGLQGPLDVFGIIAMRDCIDHNRNVIFNCTRDNCQTLTETGLGWGCCRSQKR</sequence>
<dbReference type="PANTHER" id="PTHR33065">
    <property type="entry name" value="OS07G0486400 PROTEIN"/>
    <property type="match status" value="1"/>
</dbReference>
<accession>A0A8T0VWL6</accession>
<proteinExistence type="predicted"/>
<protein>
    <recommendedName>
        <fullName evidence="1">DUF6598 domain-containing protein</fullName>
    </recommendedName>
</protein>
<dbReference type="AlphaFoldDB" id="A0A8T0VWL6"/>
<dbReference type="InterPro" id="IPR046533">
    <property type="entry name" value="DUF6598"/>
</dbReference>
<name>A0A8T0VWL6_PANVG</name>
<reference evidence="2" key="1">
    <citation type="submission" date="2020-05" db="EMBL/GenBank/DDBJ databases">
        <title>WGS assembly of Panicum virgatum.</title>
        <authorList>
            <person name="Lovell J.T."/>
            <person name="Jenkins J."/>
            <person name="Shu S."/>
            <person name="Juenger T.E."/>
            <person name="Schmutz J."/>
        </authorList>
    </citation>
    <scope>NUCLEOTIDE SEQUENCE</scope>
    <source>
        <strain evidence="2">AP13</strain>
    </source>
</reference>
<evidence type="ECO:0000313" key="2">
    <source>
        <dbReference type="EMBL" id="KAG2637594.1"/>
    </source>
</evidence>